<dbReference type="InterPro" id="IPR002931">
    <property type="entry name" value="Transglutaminase-like"/>
</dbReference>
<protein>
    <submittedName>
        <fullName evidence="2">Transglutaminase</fullName>
    </submittedName>
</protein>
<evidence type="ECO:0000313" key="2">
    <source>
        <dbReference type="EMBL" id="AQQ05655.1"/>
    </source>
</evidence>
<proteinExistence type="predicted"/>
<gene>
    <name evidence="2" type="ORF">B0E33_20525</name>
</gene>
<dbReference type="PANTHER" id="PTHR33490:SF12">
    <property type="entry name" value="BLL5557 PROTEIN"/>
    <property type="match status" value="1"/>
</dbReference>
<feature type="domain" description="Transglutaminase-like" evidence="1">
    <location>
        <begin position="143"/>
        <end position="208"/>
    </location>
</feature>
<accession>A0ABN4WVE6</accession>
<dbReference type="Proteomes" id="UP000188174">
    <property type="component" value="Chromosome"/>
</dbReference>
<dbReference type="EMBL" id="CP019630">
    <property type="protein sequence ID" value="AQQ05655.1"/>
    <property type="molecule type" value="Genomic_DNA"/>
</dbReference>
<reference evidence="2 3" key="1">
    <citation type="submission" date="2017-02" db="EMBL/GenBank/DDBJ databases">
        <authorList>
            <person name="Jeong S."/>
        </authorList>
    </citation>
    <scope>NUCLEOTIDE SEQUENCE [LARGE SCALE GENOMIC DNA]</scope>
    <source>
        <strain evidence="2 3">RMAR6-6</strain>
    </source>
</reference>
<evidence type="ECO:0000313" key="3">
    <source>
        <dbReference type="Proteomes" id="UP000188174"/>
    </source>
</evidence>
<dbReference type="Pfam" id="PF01841">
    <property type="entry name" value="Transglut_core"/>
    <property type="match status" value="1"/>
</dbReference>
<dbReference type="SMART" id="SM00460">
    <property type="entry name" value="TGc"/>
    <property type="match status" value="1"/>
</dbReference>
<dbReference type="PANTHER" id="PTHR33490">
    <property type="entry name" value="BLR5614 PROTEIN-RELATED"/>
    <property type="match status" value="1"/>
</dbReference>
<organism evidence="2 3">
    <name type="scientific">Roseibium algicola</name>
    <dbReference type="NCBI Taxonomy" id="2857014"/>
    <lineage>
        <taxon>Bacteria</taxon>
        <taxon>Pseudomonadati</taxon>
        <taxon>Pseudomonadota</taxon>
        <taxon>Alphaproteobacteria</taxon>
        <taxon>Hyphomicrobiales</taxon>
        <taxon>Stappiaceae</taxon>
        <taxon>Roseibium</taxon>
    </lineage>
</organism>
<sequence length="285" mass="31775">MLLALSVHSDFASRMIGSDRVRNIDIPDIREYTDGYGNRITRLTAPAGISTFWSDCIVEVDGQPDEVQLAASQIALQDLPNETLTYLFASRYCDSDLMGDFAWKKFGQTKEGWSRVQAICDFVHSHVSFGYEYGRPDKTAANVLKEKTGVCRDFAQLAISLCRAMGIPARYVSGYLGDIGVADTGFDDFCAWFEVYLDGKWYTFDARYNVPRAGRVLMVRGHDAADVAMITSFGAYELTGFRVWSLELADNEDEAALLQSLETRPHPLQRGLGSQPGLTAWQIDT</sequence>
<dbReference type="Gene3D" id="3.10.620.30">
    <property type="match status" value="1"/>
</dbReference>
<dbReference type="InterPro" id="IPR038765">
    <property type="entry name" value="Papain-like_cys_pep_sf"/>
</dbReference>
<dbReference type="Gene3D" id="2.60.40.2250">
    <property type="match status" value="1"/>
</dbReference>
<dbReference type="SUPFAM" id="SSF54001">
    <property type="entry name" value="Cysteine proteinases"/>
    <property type="match status" value="1"/>
</dbReference>
<name>A0ABN4WVE6_9HYPH</name>
<evidence type="ECO:0000259" key="1">
    <source>
        <dbReference type="SMART" id="SM00460"/>
    </source>
</evidence>
<keyword evidence="3" id="KW-1185">Reference proteome</keyword>